<feature type="region of interest" description="Disordered" evidence="1">
    <location>
        <begin position="29"/>
        <end position="50"/>
    </location>
</feature>
<keyword evidence="3" id="KW-1185">Reference proteome</keyword>
<name>A0A9E6UPN1_9HYPH</name>
<accession>A0A9E6UPN1</accession>
<dbReference type="KEGG" id="cmet:K6K41_09420"/>
<sequence>MTADLIDAIAGWFSGLRFSEPDAFALSQDELDGEDEERFDSALSPLEEFR</sequence>
<evidence type="ECO:0000313" key="2">
    <source>
        <dbReference type="EMBL" id="QZO01594.1"/>
    </source>
</evidence>
<dbReference type="RefSeq" id="WP_261404890.1">
    <property type="nucleotide sequence ID" value="NZ_CP081869.1"/>
</dbReference>
<evidence type="ECO:0000313" key="3">
    <source>
        <dbReference type="Proteomes" id="UP000825701"/>
    </source>
</evidence>
<gene>
    <name evidence="2" type="ORF">K6K41_09420</name>
</gene>
<dbReference type="AlphaFoldDB" id="A0A9E6UPN1"/>
<dbReference type="Proteomes" id="UP000825701">
    <property type="component" value="Chromosome"/>
</dbReference>
<protein>
    <submittedName>
        <fullName evidence="2">Uncharacterized protein</fullName>
    </submittedName>
</protein>
<dbReference type="EMBL" id="CP081869">
    <property type="protein sequence ID" value="QZO01594.1"/>
    <property type="molecule type" value="Genomic_DNA"/>
</dbReference>
<organism evidence="2 3">
    <name type="scientific">Chenggangzhangella methanolivorans</name>
    <dbReference type="NCBI Taxonomy" id="1437009"/>
    <lineage>
        <taxon>Bacteria</taxon>
        <taxon>Pseudomonadati</taxon>
        <taxon>Pseudomonadota</taxon>
        <taxon>Alphaproteobacteria</taxon>
        <taxon>Hyphomicrobiales</taxon>
        <taxon>Methylopilaceae</taxon>
        <taxon>Chenggangzhangella</taxon>
    </lineage>
</organism>
<feature type="compositionally biased region" description="Acidic residues" evidence="1">
    <location>
        <begin position="29"/>
        <end position="38"/>
    </location>
</feature>
<evidence type="ECO:0000256" key="1">
    <source>
        <dbReference type="SAM" id="MobiDB-lite"/>
    </source>
</evidence>
<reference evidence="2" key="1">
    <citation type="submission" date="2021-08" db="EMBL/GenBank/DDBJ databases">
        <authorList>
            <person name="Zhang H."/>
            <person name="Xu M."/>
            <person name="Yu Z."/>
            <person name="Yang L."/>
            <person name="Cai Y."/>
        </authorList>
    </citation>
    <scope>NUCLEOTIDE SEQUENCE</scope>
    <source>
        <strain evidence="2">CHL1</strain>
    </source>
</reference>
<proteinExistence type="predicted"/>